<dbReference type="Proteomes" id="UP000091857">
    <property type="component" value="Chromosome 6"/>
</dbReference>
<proteinExistence type="predicted"/>
<dbReference type="PANTHER" id="PTHR37199">
    <property type="entry name" value="TRANSMEMBRANE PROTEIN"/>
    <property type="match status" value="1"/>
</dbReference>
<accession>A0A2C9VQT1</accession>
<dbReference type="AlphaFoldDB" id="A0A2C9VQT1"/>
<dbReference type="EMBL" id="CM004392">
    <property type="protein sequence ID" value="OAY47258.1"/>
    <property type="molecule type" value="Genomic_DNA"/>
</dbReference>
<evidence type="ECO:0000313" key="2">
    <source>
        <dbReference type="EMBL" id="OAY47258.1"/>
    </source>
</evidence>
<evidence type="ECO:0000313" key="3">
    <source>
        <dbReference type="Proteomes" id="UP000091857"/>
    </source>
</evidence>
<keyword evidence="1" id="KW-1133">Transmembrane helix</keyword>
<keyword evidence="3" id="KW-1185">Reference proteome</keyword>
<keyword evidence="1" id="KW-0472">Membrane</keyword>
<keyword evidence="1" id="KW-0812">Transmembrane</keyword>
<feature type="transmembrane region" description="Helical" evidence="1">
    <location>
        <begin position="54"/>
        <end position="74"/>
    </location>
</feature>
<name>A0A2C9VQT1_MANES</name>
<dbReference type="Gramene" id="Manes.06G065000.1.v8.1">
    <property type="protein sequence ID" value="Manes.06G065000.1.v8.1.CDS.1"/>
    <property type="gene ID" value="Manes.06G065000.v8.1"/>
</dbReference>
<organism evidence="2 3">
    <name type="scientific">Manihot esculenta</name>
    <name type="common">Cassava</name>
    <name type="synonym">Jatropha manihot</name>
    <dbReference type="NCBI Taxonomy" id="3983"/>
    <lineage>
        <taxon>Eukaryota</taxon>
        <taxon>Viridiplantae</taxon>
        <taxon>Streptophyta</taxon>
        <taxon>Embryophyta</taxon>
        <taxon>Tracheophyta</taxon>
        <taxon>Spermatophyta</taxon>
        <taxon>Magnoliopsida</taxon>
        <taxon>eudicotyledons</taxon>
        <taxon>Gunneridae</taxon>
        <taxon>Pentapetalae</taxon>
        <taxon>rosids</taxon>
        <taxon>fabids</taxon>
        <taxon>Malpighiales</taxon>
        <taxon>Euphorbiaceae</taxon>
        <taxon>Crotonoideae</taxon>
        <taxon>Manihoteae</taxon>
        <taxon>Manihot</taxon>
    </lineage>
</organism>
<reference evidence="3" key="1">
    <citation type="journal article" date="2016" name="Nat. Biotechnol.">
        <title>Sequencing wild and cultivated cassava and related species reveals extensive interspecific hybridization and genetic diversity.</title>
        <authorList>
            <person name="Bredeson J.V."/>
            <person name="Lyons J.B."/>
            <person name="Prochnik S.E."/>
            <person name="Wu G.A."/>
            <person name="Ha C.M."/>
            <person name="Edsinger-Gonzales E."/>
            <person name="Grimwood J."/>
            <person name="Schmutz J."/>
            <person name="Rabbi I.Y."/>
            <person name="Egesi C."/>
            <person name="Nauluvula P."/>
            <person name="Lebot V."/>
            <person name="Ndunguru J."/>
            <person name="Mkamilo G."/>
            <person name="Bart R.S."/>
            <person name="Setter T.L."/>
            <person name="Gleadow R.M."/>
            <person name="Kulakow P."/>
            <person name="Ferguson M.E."/>
            <person name="Rounsley S."/>
            <person name="Rokhsar D.S."/>
        </authorList>
    </citation>
    <scope>NUCLEOTIDE SEQUENCE [LARGE SCALE GENOMIC DNA]</scope>
    <source>
        <strain evidence="3">cv. AM560-2</strain>
    </source>
</reference>
<gene>
    <name evidence="2" type="ORF">MANES_06G065000v8</name>
</gene>
<protein>
    <submittedName>
        <fullName evidence="2">Uncharacterized protein</fullName>
    </submittedName>
</protein>
<evidence type="ECO:0000256" key="1">
    <source>
        <dbReference type="SAM" id="Phobius"/>
    </source>
</evidence>
<sequence>MQIKQSFDLCYWLSTLKNNSRLLLSRERQRLDMVRELKGRSGGGGEGLSSEALLLWWGAIITLSIITALIFSCAGGASKDKASATHTDKYGSTCAGGCGGACGA</sequence>
<dbReference type="PANTHER" id="PTHR37199:SF5">
    <property type="entry name" value="TRANSMEMBRANE PROTEIN"/>
    <property type="match status" value="1"/>
</dbReference>
<comment type="caution">
    <text evidence="2">The sequence shown here is derived from an EMBL/GenBank/DDBJ whole genome shotgun (WGS) entry which is preliminary data.</text>
</comment>